<accession>A0A1M7UGI8</accession>
<dbReference type="OrthoDB" id="8255264at2"/>
<organism evidence="2 3">
    <name type="scientific">Bradyrhizobium erythrophlei</name>
    <dbReference type="NCBI Taxonomy" id="1437360"/>
    <lineage>
        <taxon>Bacteria</taxon>
        <taxon>Pseudomonadati</taxon>
        <taxon>Pseudomonadota</taxon>
        <taxon>Alphaproteobacteria</taxon>
        <taxon>Hyphomicrobiales</taxon>
        <taxon>Nitrobacteraceae</taxon>
        <taxon>Bradyrhizobium</taxon>
    </lineage>
</organism>
<keyword evidence="1" id="KW-0812">Transmembrane</keyword>
<dbReference type="Proteomes" id="UP000184096">
    <property type="component" value="Chromosome I"/>
</dbReference>
<name>A0A1M7UGI8_9BRAD</name>
<proteinExistence type="predicted"/>
<evidence type="ECO:0000256" key="1">
    <source>
        <dbReference type="SAM" id="Phobius"/>
    </source>
</evidence>
<evidence type="ECO:0000313" key="3">
    <source>
        <dbReference type="Proteomes" id="UP000184096"/>
    </source>
</evidence>
<dbReference type="EMBL" id="LT670849">
    <property type="protein sequence ID" value="SHN82099.1"/>
    <property type="molecule type" value="Genomic_DNA"/>
</dbReference>
<sequence>MHAPYDKQRKTSDRTGPKSGAGFLILTAIAALVLIVLATFHPKASIWISQAVQAEFGGYGIADDMPVQTAQPDMAIPMRTVHAQ</sequence>
<protein>
    <submittedName>
        <fullName evidence="2">Uncharacterized protein</fullName>
    </submittedName>
</protein>
<evidence type="ECO:0000313" key="2">
    <source>
        <dbReference type="EMBL" id="SHN82099.1"/>
    </source>
</evidence>
<dbReference type="AlphaFoldDB" id="A0A1M7UGI8"/>
<keyword evidence="3" id="KW-1185">Reference proteome</keyword>
<feature type="transmembrane region" description="Helical" evidence="1">
    <location>
        <begin position="20"/>
        <end position="40"/>
    </location>
</feature>
<gene>
    <name evidence="2" type="ORF">SAMN05444170_5005</name>
</gene>
<keyword evidence="1" id="KW-1133">Transmembrane helix</keyword>
<reference evidence="3" key="1">
    <citation type="submission" date="2016-11" db="EMBL/GenBank/DDBJ databases">
        <authorList>
            <person name="Varghese N."/>
            <person name="Submissions S."/>
        </authorList>
    </citation>
    <scope>NUCLEOTIDE SEQUENCE [LARGE SCALE GENOMIC DNA]</scope>
    <source>
        <strain evidence="3">GAS401</strain>
    </source>
</reference>
<keyword evidence="1" id="KW-0472">Membrane</keyword>
<dbReference type="RefSeq" id="WP_072821905.1">
    <property type="nucleotide sequence ID" value="NZ_LT670849.1"/>
</dbReference>